<name>A0A7C8JS05_ORBOL</name>
<proteinExistence type="predicted"/>
<evidence type="ECO:0000259" key="2">
    <source>
        <dbReference type="Pfam" id="PF14420"/>
    </source>
</evidence>
<dbReference type="InterPro" id="IPR025676">
    <property type="entry name" value="Clr5_dom"/>
</dbReference>
<dbReference type="Proteomes" id="UP000475325">
    <property type="component" value="Unassembled WGS sequence"/>
</dbReference>
<feature type="domain" description="Clr5" evidence="2">
    <location>
        <begin position="21"/>
        <end position="73"/>
    </location>
</feature>
<dbReference type="AlphaFoldDB" id="A0A7C8JS05"/>
<sequence>MPPPSQKNVFTKHYKRVVLSKAEWEDCREFIREHYLEKGATLKDLVSLLKKEFEVEVTKYQLEYRCRSWKYRKNFSGIDTRRAERQSTIRYSPTKTKKELVNPEQKDLYEWSNATSPVAFSPHEIPISPSTSNTKGPSPHSIALSNNKTDEVTAPTCLQDPQTLASRDADSATWLQLDLSTLYQFYDSTLMMVFDDDVPPYALDGSTSLLRQQLLEGSPLGNPHYSYMGLGNNTGVPSSYYSERTIGNTWGWQTPAPE</sequence>
<evidence type="ECO:0000313" key="4">
    <source>
        <dbReference type="Proteomes" id="UP000475325"/>
    </source>
</evidence>
<feature type="region of interest" description="Disordered" evidence="1">
    <location>
        <begin position="126"/>
        <end position="145"/>
    </location>
</feature>
<dbReference type="Pfam" id="PF14420">
    <property type="entry name" value="Clr5"/>
    <property type="match status" value="1"/>
</dbReference>
<evidence type="ECO:0000313" key="3">
    <source>
        <dbReference type="EMBL" id="KAF3111285.1"/>
    </source>
</evidence>
<reference evidence="3 4" key="1">
    <citation type="submission" date="2019-06" db="EMBL/GenBank/DDBJ databases">
        <authorList>
            <person name="Palmer J.M."/>
        </authorList>
    </citation>
    <scope>NUCLEOTIDE SEQUENCE [LARGE SCALE GENOMIC DNA]</scope>
    <source>
        <strain evidence="3 4">TWF102</strain>
    </source>
</reference>
<organism evidence="3 4">
    <name type="scientific">Orbilia oligospora</name>
    <name type="common">Nematode-trapping fungus</name>
    <name type="synonym">Arthrobotrys oligospora</name>
    <dbReference type="NCBI Taxonomy" id="2813651"/>
    <lineage>
        <taxon>Eukaryota</taxon>
        <taxon>Fungi</taxon>
        <taxon>Dikarya</taxon>
        <taxon>Ascomycota</taxon>
        <taxon>Pezizomycotina</taxon>
        <taxon>Orbiliomycetes</taxon>
        <taxon>Orbiliales</taxon>
        <taxon>Orbiliaceae</taxon>
        <taxon>Orbilia</taxon>
    </lineage>
</organism>
<gene>
    <name evidence="3" type="ORF">TWF102_006958</name>
</gene>
<accession>A0A7C8JS05</accession>
<dbReference type="EMBL" id="WIQW01000004">
    <property type="protein sequence ID" value="KAF3111285.1"/>
    <property type="molecule type" value="Genomic_DNA"/>
</dbReference>
<comment type="caution">
    <text evidence="3">The sequence shown here is derived from an EMBL/GenBank/DDBJ whole genome shotgun (WGS) entry which is preliminary data.</text>
</comment>
<protein>
    <recommendedName>
        <fullName evidence="2">Clr5 domain-containing protein</fullName>
    </recommendedName>
</protein>
<evidence type="ECO:0000256" key="1">
    <source>
        <dbReference type="SAM" id="MobiDB-lite"/>
    </source>
</evidence>